<evidence type="ECO:0000313" key="2">
    <source>
        <dbReference type="EMBL" id="TQJ08856.1"/>
    </source>
</evidence>
<dbReference type="EMBL" id="VFMN01000001">
    <property type="protein sequence ID" value="TQJ08856.1"/>
    <property type="molecule type" value="Genomic_DNA"/>
</dbReference>
<organism evidence="2 3">
    <name type="scientific">Lapillicoccus jejuensis</name>
    <dbReference type="NCBI Taxonomy" id="402171"/>
    <lineage>
        <taxon>Bacteria</taxon>
        <taxon>Bacillati</taxon>
        <taxon>Actinomycetota</taxon>
        <taxon>Actinomycetes</taxon>
        <taxon>Micrococcales</taxon>
        <taxon>Intrasporangiaceae</taxon>
        <taxon>Lapillicoccus</taxon>
    </lineage>
</organism>
<comment type="caution">
    <text evidence="2">The sequence shown here is derived from an EMBL/GenBank/DDBJ whole genome shotgun (WGS) entry which is preliminary data.</text>
</comment>
<proteinExistence type="predicted"/>
<evidence type="ECO:0008006" key="4">
    <source>
        <dbReference type="Google" id="ProtNLM"/>
    </source>
</evidence>
<keyword evidence="3" id="KW-1185">Reference proteome</keyword>
<sequence>MARTPDLKKTATDAGEALVGLVDLAVARVRDAQAQTVATTRAIGQIDPKGVQRELVAQADRAVKQAVNAPSYAVQRAQALVTQVEGDAKARVGQLEERGESLLQRLRTQRATKDLVAQVDTTIALGRGAVTTARKAVDATTSSAKATLTTARHGVEETAATIEDVVADDVETVVEAIKDDAPAVEPVAKETVKRTRTAAKRTSTTARKSAARTTSRAKATTTAAKKTTTRARKAVADGAAKVGD</sequence>
<evidence type="ECO:0000256" key="1">
    <source>
        <dbReference type="SAM" id="MobiDB-lite"/>
    </source>
</evidence>
<gene>
    <name evidence="2" type="ORF">FB458_1953</name>
</gene>
<dbReference type="Proteomes" id="UP000317893">
    <property type="component" value="Unassembled WGS sequence"/>
</dbReference>
<protein>
    <recommendedName>
        <fullName evidence="4">Heparin binding hemagglutinin HbhA</fullName>
    </recommendedName>
</protein>
<reference evidence="2 3" key="1">
    <citation type="submission" date="2019-06" db="EMBL/GenBank/DDBJ databases">
        <title>Sequencing the genomes of 1000 actinobacteria strains.</title>
        <authorList>
            <person name="Klenk H.-P."/>
        </authorList>
    </citation>
    <scope>NUCLEOTIDE SEQUENCE [LARGE SCALE GENOMIC DNA]</scope>
    <source>
        <strain evidence="2 3">DSM 18607</strain>
    </source>
</reference>
<feature type="compositionally biased region" description="Low complexity" evidence="1">
    <location>
        <begin position="200"/>
        <end position="226"/>
    </location>
</feature>
<dbReference type="RefSeq" id="WP_141848317.1">
    <property type="nucleotide sequence ID" value="NZ_BAAAPR010000005.1"/>
</dbReference>
<name>A0A542E0L3_9MICO</name>
<dbReference type="AlphaFoldDB" id="A0A542E0L3"/>
<evidence type="ECO:0000313" key="3">
    <source>
        <dbReference type="Proteomes" id="UP000317893"/>
    </source>
</evidence>
<dbReference type="OrthoDB" id="5146913at2"/>
<feature type="region of interest" description="Disordered" evidence="1">
    <location>
        <begin position="196"/>
        <end position="244"/>
    </location>
</feature>
<accession>A0A542E0L3</accession>